<protein>
    <submittedName>
        <fullName evidence="1">Uncharacterized protein</fullName>
    </submittedName>
</protein>
<reference evidence="1 2" key="1">
    <citation type="submission" date="2017-04" db="EMBL/GenBank/DDBJ databases">
        <authorList>
            <person name="Afonso C.L."/>
            <person name="Miller P.J."/>
            <person name="Scott M.A."/>
            <person name="Spackman E."/>
            <person name="Goraichik I."/>
            <person name="Dimitrov K.M."/>
            <person name="Suarez D.L."/>
            <person name="Swayne D.E."/>
        </authorList>
    </citation>
    <scope>NUCLEOTIDE SEQUENCE [LARGE SCALE GENOMIC DNA]</scope>
    <source>
        <strain evidence="1 2">KR-140</strain>
    </source>
</reference>
<proteinExistence type="predicted"/>
<evidence type="ECO:0000313" key="1">
    <source>
        <dbReference type="EMBL" id="SMB94152.1"/>
    </source>
</evidence>
<name>A0A1W1VLB2_9DEIO</name>
<dbReference type="Proteomes" id="UP000192582">
    <property type="component" value="Unassembled WGS sequence"/>
</dbReference>
<dbReference type="STRING" id="695939.SAMN00790413_02267"/>
<sequence>MDREKFYATADYLKTRLDDIRKHERAYKSRGVPKVRTHLQAFLDGTLQERVDVLGGGALDLLGWQLQDPLNELAAVAPTEFRAALEALWTSPLRAEQVDTFWVILDPALDRLKPRNSKAFNGLGARTTVASYLLYVADPTRFPFYMPTYGGKAIEHLYGKSKREKLDDGSPGVLMRAYTQRCTYLLKEFRDAGVGLEDMMDLHSGLHLLARDLLKAGNA</sequence>
<evidence type="ECO:0000313" key="2">
    <source>
        <dbReference type="Proteomes" id="UP000192582"/>
    </source>
</evidence>
<dbReference type="OrthoDB" id="63492at2"/>
<gene>
    <name evidence="1" type="ORF">SAMN00790413_02267</name>
</gene>
<accession>A0A1W1VLB2</accession>
<dbReference type="AlphaFoldDB" id="A0A1W1VLB2"/>
<dbReference type="EMBL" id="FWWU01000009">
    <property type="protein sequence ID" value="SMB94152.1"/>
    <property type="molecule type" value="Genomic_DNA"/>
</dbReference>
<dbReference type="RefSeq" id="WP_084049565.1">
    <property type="nucleotide sequence ID" value="NZ_FWWU01000009.1"/>
</dbReference>
<keyword evidence="2" id="KW-1185">Reference proteome</keyword>
<organism evidence="1 2">
    <name type="scientific">Deinococcus hopiensis KR-140</name>
    <dbReference type="NCBI Taxonomy" id="695939"/>
    <lineage>
        <taxon>Bacteria</taxon>
        <taxon>Thermotogati</taxon>
        <taxon>Deinococcota</taxon>
        <taxon>Deinococci</taxon>
        <taxon>Deinococcales</taxon>
        <taxon>Deinococcaceae</taxon>
        <taxon>Deinococcus</taxon>
    </lineage>
</organism>